<keyword evidence="3" id="KW-1185">Reference proteome</keyword>
<accession>A0A1H7AKF8</accession>
<keyword evidence="1" id="KW-1133">Transmembrane helix</keyword>
<gene>
    <name evidence="2" type="ORF">SAMN05421637_2457</name>
</gene>
<name>A0A1H7AKF8_9MICO</name>
<reference evidence="3" key="1">
    <citation type="submission" date="2016-10" db="EMBL/GenBank/DDBJ databases">
        <authorList>
            <person name="Varghese N."/>
        </authorList>
    </citation>
    <scope>NUCLEOTIDE SEQUENCE [LARGE SCALE GENOMIC DNA]</scope>
    <source>
        <strain evidence="3">DSM 24868</strain>
    </source>
</reference>
<dbReference type="Proteomes" id="UP000183315">
    <property type="component" value="Unassembled WGS sequence"/>
</dbReference>
<evidence type="ECO:0000313" key="2">
    <source>
        <dbReference type="EMBL" id="SEJ62572.1"/>
    </source>
</evidence>
<sequence>MAKTWSDLGVSEKFVTRGYYLNTAGLVPLGLAIALVGALQADVVDETPFLPVVLGLLTLYIAFGLLAMWVAHSGRPSWLVPHPFRA</sequence>
<protein>
    <submittedName>
        <fullName evidence="2">Uncharacterized protein</fullName>
    </submittedName>
</protein>
<feature type="transmembrane region" description="Helical" evidence="1">
    <location>
        <begin position="52"/>
        <end position="71"/>
    </location>
</feature>
<feature type="transmembrane region" description="Helical" evidence="1">
    <location>
        <begin position="20"/>
        <end position="40"/>
    </location>
</feature>
<keyword evidence="1" id="KW-0472">Membrane</keyword>
<keyword evidence="1" id="KW-0812">Transmembrane</keyword>
<evidence type="ECO:0000256" key="1">
    <source>
        <dbReference type="SAM" id="Phobius"/>
    </source>
</evidence>
<dbReference type="EMBL" id="FNZI01000006">
    <property type="protein sequence ID" value="SEJ62572.1"/>
    <property type="molecule type" value="Genomic_DNA"/>
</dbReference>
<dbReference type="AlphaFoldDB" id="A0A1H7AKF8"/>
<evidence type="ECO:0000313" key="3">
    <source>
        <dbReference type="Proteomes" id="UP000183315"/>
    </source>
</evidence>
<proteinExistence type="predicted"/>
<organism evidence="2 3">
    <name type="scientific">Demequina mangrovi</name>
    <dbReference type="NCBI Taxonomy" id="1043493"/>
    <lineage>
        <taxon>Bacteria</taxon>
        <taxon>Bacillati</taxon>
        <taxon>Actinomycetota</taxon>
        <taxon>Actinomycetes</taxon>
        <taxon>Micrococcales</taxon>
        <taxon>Demequinaceae</taxon>
        <taxon>Demequina</taxon>
    </lineage>
</organism>